<reference evidence="2" key="2">
    <citation type="submission" date="2018-04" db="EMBL/GenBank/DDBJ databases">
        <title>OnivRS2 (Oryza nivara Reference Sequence Version 2).</title>
        <authorList>
            <person name="Zhang J."/>
            <person name="Kudrna D."/>
            <person name="Lee S."/>
            <person name="Talag J."/>
            <person name="Rajasekar S."/>
            <person name="Welchert J."/>
            <person name="Hsing Y.-I."/>
            <person name="Wing R.A."/>
        </authorList>
    </citation>
    <scope>NUCLEOTIDE SEQUENCE [LARGE SCALE GENOMIC DNA]</scope>
    <source>
        <strain evidence="2">SL10</strain>
    </source>
</reference>
<name>A0A0E0H2E6_ORYNI</name>
<protein>
    <submittedName>
        <fullName evidence="2">Uncharacterized protein</fullName>
    </submittedName>
</protein>
<feature type="chain" id="PRO_5002361230" evidence="1">
    <location>
        <begin position="19"/>
        <end position="129"/>
    </location>
</feature>
<organism evidence="2">
    <name type="scientific">Oryza nivara</name>
    <name type="common">Indian wild rice</name>
    <name type="synonym">Oryza sativa f. spontanea</name>
    <dbReference type="NCBI Taxonomy" id="4536"/>
    <lineage>
        <taxon>Eukaryota</taxon>
        <taxon>Viridiplantae</taxon>
        <taxon>Streptophyta</taxon>
        <taxon>Embryophyta</taxon>
        <taxon>Tracheophyta</taxon>
        <taxon>Spermatophyta</taxon>
        <taxon>Magnoliopsida</taxon>
        <taxon>Liliopsida</taxon>
        <taxon>Poales</taxon>
        <taxon>Poaceae</taxon>
        <taxon>BOP clade</taxon>
        <taxon>Oryzoideae</taxon>
        <taxon>Oryzeae</taxon>
        <taxon>Oryzinae</taxon>
        <taxon>Oryza</taxon>
    </lineage>
</organism>
<dbReference type="EnsemblPlants" id="ONIVA04G14920.4">
    <property type="protein sequence ID" value="ONIVA04G14920.4"/>
    <property type="gene ID" value="ONIVA04G14920"/>
</dbReference>
<evidence type="ECO:0000313" key="2">
    <source>
        <dbReference type="EnsemblPlants" id="ONIVA04G14920.4"/>
    </source>
</evidence>
<evidence type="ECO:0000313" key="3">
    <source>
        <dbReference type="Proteomes" id="UP000006591"/>
    </source>
</evidence>
<feature type="signal peptide" evidence="1">
    <location>
        <begin position="1"/>
        <end position="18"/>
    </location>
</feature>
<keyword evidence="1" id="KW-0732">Signal</keyword>
<sequence length="129" mass="13961">MIVLLLSTTVAISPVDEGKCSTKPQRLPAAIGLLWVRKQHQDQKATQKTGSSDQKATSSVCFRNSDQIYASTTLASSSVCPSSSALLQLTCPHNTFHGYQARPTVCISDDGLAAYRLAQVKLGIYRLFT</sequence>
<dbReference type="Proteomes" id="UP000006591">
    <property type="component" value="Chromosome 4"/>
</dbReference>
<dbReference type="AlphaFoldDB" id="A0A0E0H2E6"/>
<dbReference type="HOGENOM" id="CLU_158909_0_0_1"/>
<evidence type="ECO:0000256" key="1">
    <source>
        <dbReference type="SAM" id="SignalP"/>
    </source>
</evidence>
<proteinExistence type="predicted"/>
<accession>A0A0E0H2E6</accession>
<dbReference type="Gramene" id="ONIVA04G14920.4">
    <property type="protein sequence ID" value="ONIVA04G14920.4"/>
    <property type="gene ID" value="ONIVA04G14920"/>
</dbReference>
<keyword evidence="3" id="KW-1185">Reference proteome</keyword>
<reference evidence="2" key="1">
    <citation type="submission" date="2015-04" db="UniProtKB">
        <authorList>
            <consortium name="EnsemblPlants"/>
        </authorList>
    </citation>
    <scope>IDENTIFICATION</scope>
    <source>
        <strain evidence="2">SL10</strain>
    </source>
</reference>